<comment type="caution">
    <text evidence="2">The sequence shown here is derived from an EMBL/GenBank/DDBJ whole genome shotgun (WGS) entry which is preliminary data.</text>
</comment>
<keyword evidence="3" id="KW-1185">Reference proteome</keyword>
<organism evidence="2 3">
    <name type="scientific">Shouchella xiaoxiensis</name>
    <dbReference type="NCBI Taxonomy" id="766895"/>
    <lineage>
        <taxon>Bacteria</taxon>
        <taxon>Bacillati</taxon>
        <taxon>Bacillota</taxon>
        <taxon>Bacilli</taxon>
        <taxon>Bacillales</taxon>
        <taxon>Bacillaceae</taxon>
        <taxon>Shouchella</taxon>
    </lineage>
</organism>
<dbReference type="Proteomes" id="UP001179280">
    <property type="component" value="Unassembled WGS sequence"/>
</dbReference>
<evidence type="ECO:0000313" key="3">
    <source>
        <dbReference type="Proteomes" id="UP001179280"/>
    </source>
</evidence>
<dbReference type="RefSeq" id="WP_204466665.1">
    <property type="nucleotide sequence ID" value="NZ_JAFBCV010000008.1"/>
</dbReference>
<proteinExistence type="predicted"/>
<feature type="domain" description="Asparagine synthetase" evidence="1">
    <location>
        <begin position="66"/>
        <end position="124"/>
    </location>
</feature>
<dbReference type="EMBL" id="JAFBCV010000008">
    <property type="protein sequence ID" value="MBM7839413.1"/>
    <property type="molecule type" value="Genomic_DNA"/>
</dbReference>
<dbReference type="SUPFAM" id="SSF52402">
    <property type="entry name" value="Adenine nucleotide alpha hydrolases-like"/>
    <property type="match status" value="1"/>
</dbReference>
<dbReference type="Gene3D" id="3.40.50.620">
    <property type="entry name" value="HUPs"/>
    <property type="match status" value="1"/>
</dbReference>
<dbReference type="InterPro" id="IPR001962">
    <property type="entry name" value="Asn_synthase"/>
</dbReference>
<evidence type="ECO:0000259" key="1">
    <source>
        <dbReference type="Pfam" id="PF00733"/>
    </source>
</evidence>
<protein>
    <recommendedName>
        <fullName evidence="1">Asparagine synthetase domain-containing protein</fullName>
    </recommendedName>
</protein>
<gene>
    <name evidence="2" type="ORF">JOC54_002693</name>
</gene>
<name>A0ABS2SV83_9BACI</name>
<evidence type="ECO:0000313" key="2">
    <source>
        <dbReference type="EMBL" id="MBM7839413.1"/>
    </source>
</evidence>
<dbReference type="InterPro" id="IPR014729">
    <property type="entry name" value="Rossmann-like_a/b/a_fold"/>
</dbReference>
<accession>A0ABS2SV83</accession>
<reference evidence="2" key="1">
    <citation type="submission" date="2021-01" db="EMBL/GenBank/DDBJ databases">
        <title>Genomic Encyclopedia of Type Strains, Phase IV (KMG-IV): sequencing the most valuable type-strain genomes for metagenomic binning, comparative biology and taxonomic classification.</title>
        <authorList>
            <person name="Goeker M."/>
        </authorList>
    </citation>
    <scope>NUCLEOTIDE SEQUENCE</scope>
    <source>
        <strain evidence="2">DSM 21943</strain>
    </source>
</reference>
<sequence>MDLNLNSFLKLGYYLDYKENRYNFDFSNVDQKRYNNFNEEELIKIGSGKLTDAISENFKENELNVVPISGGLDSRAILAALLEFTDSQNIETYTFGTPGTLDFEIGKQVGRKLGTKHTEFSLKDYKYVLTDLLDISKRINQQTILFHHPPIHYIDKLYGGGKLWMGSFAGPISGGSIRNKPFKNMIDAKKHFIKKNTYSKSVDLCNVNEEMFYDSIDYNEKNINNLEFEENLDFYNRQLKFIVPHVLMKGFNYGVPFINKEWVDFIMSVDSKYRYNQYLYKKILLYTFPKAFAIRTKNNHGLSIKAKPIQVLSKRITNKFFSNISQHTNYIDFNEAINKRDDLREIIYENVMDLKNRNIVNWVDIEGIWKAHNRKEAKNADALVILASLEIHIKSKELN</sequence>
<dbReference type="Pfam" id="PF00733">
    <property type="entry name" value="Asn_synthase"/>
    <property type="match status" value="1"/>
</dbReference>